<dbReference type="GO" id="GO:0043001">
    <property type="term" value="P:Golgi to plasma membrane protein transport"/>
    <property type="evidence" value="ECO:0007669"/>
    <property type="project" value="TreeGrafter"/>
</dbReference>
<keyword evidence="3" id="KW-1185">Reference proteome</keyword>
<sequence length="73" mass="8289">MPERSLGCDQWEFILGMHFSQAVTILQSQVGVIRGIQVVYSDSNPLSKDLELNLTQDGIRLKFDPITQRLKVN</sequence>
<dbReference type="EMBL" id="ACPB03010446">
    <property type="status" value="NOT_ANNOTATED_CDS"/>
    <property type="molecule type" value="Genomic_DNA"/>
</dbReference>
<reference evidence="2" key="1">
    <citation type="submission" date="2015-05" db="UniProtKB">
        <authorList>
            <consortium name="EnsemblMetazoa"/>
        </authorList>
    </citation>
    <scope>IDENTIFICATION</scope>
</reference>
<dbReference type="AlphaFoldDB" id="T1I3T1"/>
<dbReference type="GO" id="GO:0005802">
    <property type="term" value="C:trans-Golgi network"/>
    <property type="evidence" value="ECO:0007669"/>
    <property type="project" value="TreeGrafter"/>
</dbReference>
<accession>T1I3T1</accession>
<protein>
    <submittedName>
        <fullName evidence="2">Uncharacterized protein</fullName>
    </submittedName>
</protein>
<dbReference type="InterPro" id="IPR005373">
    <property type="entry name" value="PHAF1"/>
</dbReference>
<evidence type="ECO:0000313" key="3">
    <source>
        <dbReference type="Proteomes" id="UP000015103"/>
    </source>
</evidence>
<dbReference type="PANTHER" id="PTHR13465">
    <property type="entry name" value="UPF0183 PROTEIN"/>
    <property type="match status" value="1"/>
</dbReference>
<evidence type="ECO:0000256" key="1">
    <source>
        <dbReference type="ARBA" id="ARBA00024339"/>
    </source>
</evidence>
<dbReference type="EnsemblMetazoa" id="RPRC010950-RA">
    <property type="protein sequence ID" value="RPRC010950-PA"/>
    <property type="gene ID" value="RPRC010950"/>
</dbReference>
<dbReference type="VEuPathDB" id="VectorBase:RPRC010950"/>
<dbReference type="HOGENOM" id="CLU_2707879_0_0_1"/>
<dbReference type="eggNOG" id="KOG2819">
    <property type="taxonomic scope" value="Eukaryota"/>
</dbReference>
<organism evidence="2 3">
    <name type="scientific">Rhodnius prolixus</name>
    <name type="common">Triatomid bug</name>
    <dbReference type="NCBI Taxonomy" id="13249"/>
    <lineage>
        <taxon>Eukaryota</taxon>
        <taxon>Metazoa</taxon>
        <taxon>Ecdysozoa</taxon>
        <taxon>Arthropoda</taxon>
        <taxon>Hexapoda</taxon>
        <taxon>Insecta</taxon>
        <taxon>Pterygota</taxon>
        <taxon>Neoptera</taxon>
        <taxon>Paraneoptera</taxon>
        <taxon>Hemiptera</taxon>
        <taxon>Heteroptera</taxon>
        <taxon>Panheteroptera</taxon>
        <taxon>Cimicomorpha</taxon>
        <taxon>Reduviidae</taxon>
        <taxon>Triatominae</taxon>
        <taxon>Rhodnius</taxon>
    </lineage>
</organism>
<comment type="similarity">
    <text evidence="1">Belongs to the PHAF1 family.</text>
</comment>
<proteinExistence type="inferred from homology"/>
<name>T1I3T1_RHOPR</name>
<dbReference type="Pfam" id="PF03676">
    <property type="entry name" value="PHAF1"/>
    <property type="match status" value="1"/>
</dbReference>
<dbReference type="InterPro" id="IPR039156">
    <property type="entry name" value="PHAF1/BROMI"/>
</dbReference>
<dbReference type="PANTHER" id="PTHR13465:SF2">
    <property type="entry name" value="PHAGOSOME ASSEMBLY FACTOR 1"/>
    <property type="match status" value="1"/>
</dbReference>
<evidence type="ECO:0000313" key="2">
    <source>
        <dbReference type="EnsemblMetazoa" id="RPRC010950-PA"/>
    </source>
</evidence>
<dbReference type="InParanoid" id="T1I3T1"/>
<dbReference type="Proteomes" id="UP000015103">
    <property type="component" value="Unassembled WGS sequence"/>
</dbReference>